<feature type="region of interest" description="Disordered" evidence="1">
    <location>
        <begin position="715"/>
        <end position="796"/>
    </location>
</feature>
<feature type="region of interest" description="Disordered" evidence="1">
    <location>
        <begin position="811"/>
        <end position="842"/>
    </location>
</feature>
<evidence type="ECO:0000313" key="2">
    <source>
        <dbReference type="EMBL" id="CRK92417.1"/>
    </source>
</evidence>
<organism evidence="2 3">
    <name type="scientific">Clunio marinus</name>
    <dbReference type="NCBI Taxonomy" id="568069"/>
    <lineage>
        <taxon>Eukaryota</taxon>
        <taxon>Metazoa</taxon>
        <taxon>Ecdysozoa</taxon>
        <taxon>Arthropoda</taxon>
        <taxon>Hexapoda</taxon>
        <taxon>Insecta</taxon>
        <taxon>Pterygota</taxon>
        <taxon>Neoptera</taxon>
        <taxon>Endopterygota</taxon>
        <taxon>Diptera</taxon>
        <taxon>Nematocera</taxon>
        <taxon>Chironomoidea</taxon>
        <taxon>Chironomidae</taxon>
        <taxon>Clunio</taxon>
    </lineage>
</organism>
<feature type="region of interest" description="Disordered" evidence="1">
    <location>
        <begin position="514"/>
        <end position="539"/>
    </location>
</feature>
<reference evidence="2 3" key="1">
    <citation type="submission" date="2015-04" db="EMBL/GenBank/DDBJ databases">
        <authorList>
            <person name="Syromyatnikov M.Y."/>
            <person name="Popov V.N."/>
        </authorList>
    </citation>
    <scope>NUCLEOTIDE SEQUENCE [LARGE SCALE GENOMIC DNA]</scope>
</reference>
<dbReference type="EMBL" id="CVRI01000027">
    <property type="protein sequence ID" value="CRK92417.1"/>
    <property type="molecule type" value="Genomic_DNA"/>
</dbReference>
<dbReference type="OrthoDB" id="6512771at2759"/>
<evidence type="ECO:0000256" key="1">
    <source>
        <dbReference type="SAM" id="MobiDB-lite"/>
    </source>
</evidence>
<dbReference type="Proteomes" id="UP000183832">
    <property type="component" value="Unassembled WGS sequence"/>
</dbReference>
<feature type="compositionally biased region" description="Basic residues" evidence="1">
    <location>
        <begin position="87"/>
        <end position="98"/>
    </location>
</feature>
<feature type="compositionally biased region" description="Basic and acidic residues" evidence="1">
    <location>
        <begin position="916"/>
        <end position="925"/>
    </location>
</feature>
<feature type="compositionally biased region" description="Low complexity" evidence="1">
    <location>
        <begin position="179"/>
        <end position="201"/>
    </location>
</feature>
<proteinExistence type="predicted"/>
<dbReference type="AlphaFoldDB" id="A0A1J1I218"/>
<feature type="region of interest" description="Disordered" evidence="1">
    <location>
        <begin position="86"/>
        <end position="201"/>
    </location>
</feature>
<name>A0A1J1I218_9DIPT</name>
<accession>A0A1J1I218</accession>
<feature type="compositionally biased region" description="Low complexity" evidence="1">
    <location>
        <begin position="113"/>
        <end position="134"/>
    </location>
</feature>
<feature type="compositionally biased region" description="Low complexity" evidence="1">
    <location>
        <begin position="514"/>
        <end position="534"/>
    </location>
</feature>
<feature type="compositionally biased region" description="Polar residues" evidence="1">
    <location>
        <begin position="575"/>
        <end position="589"/>
    </location>
</feature>
<sequence>MVNTVENETLPKSINNGPRVSFNRDVHVKRYGSQLNHNDSSTHDSLTSRSQSPANFRRELPADLSEEALEREAALVLEQAKYFGSLPHRKNQHRKPIRRSISDASTSKKPKRSSIFNIFNNTSTSTNSPSPVNNHNKKSNNDKHANNKKVERSKSDVSSRSSQSSKRDKYRNQVHLKGNSFNNLTNSSDSSDNTNNFITNTSKKKVPLSPITEVNSPLADTKNPRTDYFDDLLDKRKIKLTNGKSFASSEDLDLIPTSDKISSKYSKSAETMHSSQMPAEKPALTKGVAVDKMVKRLSIEERLSPPPQILQAGGFSYTNPQLSPISPLAYSPTKHKSLSPPLTKSDQLNNDIVYAQVVCNEMKNVDGSKTITSKETIHNTLKKNRESASPPPNIKINPNHSIDMVDHLIATSPAKNSNYQFRNSVKIITDNEGEKSFIVDDEPIIKPNIRIQIPRYSSNNNINNNHLDNDNNDFDFDRNEMRDTDFNGLDLTLSSRRAILESRIKSRIGGLHINNNDNNNTFAQRTSSSPPTTTKRYHKYGSNEIINRFSPERNHLDVVHSSTPYEWKRSKNQTDDNNTLRKNSYNYNSKHNEKGDSGIEVDNVSKKNKKNSNKNGSSRFNIGRKWNYEDDIIECELFLMKEKKHTEETYPYQLVKTFVYRERSIDDGSHYDPNLDKMNIIKEWKHNKKITRDFLKSKKKKSGLEKVKELFKSKSKTNGVDDNEVRSRYREYSPNLDPPPISRQQDIANRRRLSTPTASPVVTSRSKSLPPKSKKINGHVTSTTPNSTLKRDKENSPQKFNWFASLDRLSKKKTREPSNASTIDRKSTISRTKSTSMKNISTNGSNKTLRFFGDTDADEVDSISRGTSKKLNSSQEVRLKSSSLQNLNAQKKVKQTKAISRSRAELQDISESTSDTEFHKHESPIRRSPSPIVNKHLPPPRPPKSSKLVSAVSSTLPRSPRRKMFEEDNIDRDFTHRDVQESTPYYQKKESFESDSLSNLTSARRLRESLSVSRENLHRDRFDSDASQRSVVYLHATTVGDIPSQTLDRRRMSGKNSIKSAIQQEQPMMRTVNRSVSMNAPWKPKFISDGYEINYNNDVQKGRYHQEKLRSKSATRDKSTERRRWDRDTPKRI</sequence>
<protein>
    <submittedName>
        <fullName evidence="2">CLUMA_CG005973, isoform A</fullName>
    </submittedName>
</protein>
<gene>
    <name evidence="2" type="ORF">CLUMA_CG005973</name>
</gene>
<feature type="compositionally biased region" description="Polar residues" evidence="1">
    <location>
        <begin position="1"/>
        <end position="18"/>
    </location>
</feature>
<feature type="compositionally biased region" description="Basic and acidic residues" evidence="1">
    <location>
        <begin position="139"/>
        <end position="157"/>
    </location>
</feature>
<feature type="region of interest" description="Disordered" evidence="1">
    <location>
        <begin position="1103"/>
        <end position="1133"/>
    </location>
</feature>
<evidence type="ECO:0000313" key="3">
    <source>
        <dbReference type="Proteomes" id="UP000183832"/>
    </source>
</evidence>
<feature type="region of interest" description="Disordered" evidence="1">
    <location>
        <begin position="567"/>
        <end position="621"/>
    </location>
</feature>
<keyword evidence="3" id="KW-1185">Reference proteome</keyword>
<feature type="compositionally biased region" description="Polar residues" evidence="1">
    <location>
        <begin position="754"/>
        <end position="763"/>
    </location>
</feature>
<feature type="region of interest" description="Disordered" evidence="1">
    <location>
        <begin position="1"/>
        <end position="55"/>
    </location>
</feature>
<feature type="compositionally biased region" description="Polar residues" evidence="1">
    <location>
        <begin position="947"/>
        <end position="957"/>
    </location>
</feature>
<feature type="compositionally biased region" description="Polar residues" evidence="1">
    <location>
        <begin position="33"/>
        <end position="54"/>
    </location>
</feature>
<feature type="region of interest" description="Disordered" evidence="1">
    <location>
        <begin position="888"/>
        <end position="963"/>
    </location>
</feature>
<feature type="compositionally biased region" description="Polar residues" evidence="1">
    <location>
        <begin position="779"/>
        <end position="788"/>
    </location>
</feature>